<dbReference type="Proteomes" id="UP000256269">
    <property type="component" value="Unassembled WGS sequence"/>
</dbReference>
<dbReference type="Gene3D" id="3.40.50.12780">
    <property type="entry name" value="N-terminal domain of ligase-like"/>
    <property type="match status" value="1"/>
</dbReference>
<dbReference type="EMBL" id="QUNO01000005">
    <property type="protein sequence ID" value="REH48501.1"/>
    <property type="molecule type" value="Genomic_DNA"/>
</dbReference>
<name>A0A3E0HQ39_9PSEU</name>
<sequence>MGNEMIPHADFAYPIISEQRPLAAESLVALIRGQAAYEPGRVAVEFAGGRWTYGQLWTRAERIAAALLDAGVRAGDRVALWAERSPTVIAAALAVMRLRAAYVPVDPAHPAARIAAVLAAAGPVALVHDGRAARLPRDTGPLSVVDAAEVGAAGRPADLSGHPEPHPADPAYVVFTSGSTGTPKGVIVEHGSLVNYVSWCDWLVGGTRDGSPLFASLGYDLALTSLWVPLAHGGRVVVAAGAWDRDALFAARTPRHSVLKLTPSHARLFEEMSPPPAYRELTGVLMFGGEALDAGLIRSIGDRLDGVRLVNHYGPTETTIGCFGYRFDRHSAPDLPTVPIGLPVWNTRGYVLDDQLRPTRPGEPGELVVAGRAVAAGYLGGATGGFLDERELGGGAGRAYRTGDLVRHVPGHGLVHLGRLDDQVKVNGYRIELDELRHHVLRVPGVAAVAFDIVRDVVDTVDAFVVAADTGDRDLAAEVRAVLAAALPEALVPERVRLVPEIVLSANGKCDVAATRAAAEARTD</sequence>
<dbReference type="PANTHER" id="PTHR45527">
    <property type="entry name" value="NONRIBOSOMAL PEPTIDE SYNTHETASE"/>
    <property type="match status" value="1"/>
</dbReference>
<evidence type="ECO:0000313" key="3">
    <source>
        <dbReference type="Proteomes" id="UP000256269"/>
    </source>
</evidence>
<dbReference type="GO" id="GO:0043041">
    <property type="term" value="P:amino acid activation for nonribosomal peptide biosynthetic process"/>
    <property type="evidence" value="ECO:0007669"/>
    <property type="project" value="TreeGrafter"/>
</dbReference>
<dbReference type="InterPro" id="IPR042099">
    <property type="entry name" value="ANL_N_sf"/>
</dbReference>
<dbReference type="CDD" id="cd05930">
    <property type="entry name" value="A_NRPS"/>
    <property type="match status" value="1"/>
</dbReference>
<dbReference type="GO" id="GO:0031177">
    <property type="term" value="F:phosphopantetheine binding"/>
    <property type="evidence" value="ECO:0007669"/>
    <property type="project" value="TreeGrafter"/>
</dbReference>
<reference evidence="2 3" key="1">
    <citation type="submission" date="2018-08" db="EMBL/GenBank/DDBJ databases">
        <title>Genomic Encyclopedia of Archaeal and Bacterial Type Strains, Phase II (KMG-II): from individual species to whole genera.</title>
        <authorList>
            <person name="Goeker M."/>
        </authorList>
    </citation>
    <scope>NUCLEOTIDE SEQUENCE [LARGE SCALE GENOMIC DNA]</scope>
    <source>
        <strain evidence="2 3">DSM 45791</strain>
    </source>
</reference>
<dbReference type="InterPro" id="IPR010071">
    <property type="entry name" value="AA_adenyl_dom"/>
</dbReference>
<dbReference type="GO" id="GO:0005737">
    <property type="term" value="C:cytoplasm"/>
    <property type="evidence" value="ECO:0007669"/>
    <property type="project" value="TreeGrafter"/>
</dbReference>
<gene>
    <name evidence="2" type="ORF">BCF44_105360</name>
</gene>
<organism evidence="2 3">
    <name type="scientific">Kutzneria buriramensis</name>
    <dbReference type="NCBI Taxonomy" id="1045776"/>
    <lineage>
        <taxon>Bacteria</taxon>
        <taxon>Bacillati</taxon>
        <taxon>Actinomycetota</taxon>
        <taxon>Actinomycetes</taxon>
        <taxon>Pseudonocardiales</taxon>
        <taxon>Pseudonocardiaceae</taxon>
        <taxon>Kutzneria</taxon>
    </lineage>
</organism>
<dbReference type="GO" id="GO:0044550">
    <property type="term" value="P:secondary metabolite biosynthetic process"/>
    <property type="evidence" value="ECO:0007669"/>
    <property type="project" value="TreeGrafter"/>
</dbReference>
<dbReference type="SUPFAM" id="SSF56801">
    <property type="entry name" value="Acetyl-CoA synthetase-like"/>
    <property type="match status" value="1"/>
</dbReference>
<feature type="domain" description="AMP-dependent synthetase/ligase" evidence="1">
    <location>
        <begin position="34"/>
        <end position="379"/>
    </location>
</feature>
<dbReference type="PROSITE" id="PS00455">
    <property type="entry name" value="AMP_BINDING"/>
    <property type="match status" value="1"/>
</dbReference>
<comment type="caution">
    <text evidence="2">The sequence shown here is derived from an EMBL/GenBank/DDBJ whole genome shotgun (WGS) entry which is preliminary data.</text>
</comment>
<dbReference type="AlphaFoldDB" id="A0A3E0HQ39"/>
<evidence type="ECO:0000259" key="1">
    <source>
        <dbReference type="Pfam" id="PF00501"/>
    </source>
</evidence>
<keyword evidence="3" id="KW-1185">Reference proteome</keyword>
<dbReference type="Gene3D" id="3.30.300.30">
    <property type="match status" value="1"/>
</dbReference>
<dbReference type="NCBIfam" id="TIGR01733">
    <property type="entry name" value="AA-adenyl-dom"/>
    <property type="match status" value="1"/>
</dbReference>
<evidence type="ECO:0000313" key="2">
    <source>
        <dbReference type="EMBL" id="REH48501.1"/>
    </source>
</evidence>
<dbReference type="OrthoDB" id="2472181at2"/>
<dbReference type="PANTHER" id="PTHR45527:SF1">
    <property type="entry name" value="FATTY ACID SYNTHASE"/>
    <property type="match status" value="1"/>
</dbReference>
<dbReference type="InterPro" id="IPR000873">
    <property type="entry name" value="AMP-dep_synth/lig_dom"/>
</dbReference>
<proteinExistence type="predicted"/>
<dbReference type="Pfam" id="PF00501">
    <property type="entry name" value="AMP-binding"/>
    <property type="match status" value="1"/>
</dbReference>
<dbReference type="InterPro" id="IPR045851">
    <property type="entry name" value="AMP-bd_C_sf"/>
</dbReference>
<dbReference type="InterPro" id="IPR020845">
    <property type="entry name" value="AMP-binding_CS"/>
</dbReference>
<protein>
    <submittedName>
        <fullName evidence="2">Amino acid adenylation domain-containing protein</fullName>
    </submittedName>
</protein>
<accession>A0A3E0HQ39</accession>